<protein>
    <submittedName>
        <fullName evidence="2">LRAT domain</fullName>
    </submittedName>
</protein>
<sequence length="295" mass="32352">MLIISNRVSRSSLKPGDHIYTWRTGHCYAHHGIYVGDNRVIHFRRQAHVVRRTMIDLTVGAEEAELPCPTCGSPPKNSNGVFCTCLDCFLWGGSLYLFEYAVSPARFLAKGRGGTCTLAASDPLPMVHHRAKLLLKTGFGCYSLFKNNCEDFAVYCKTGLFIEDEAGSVGRSGQSATVIGGYVAAALSTPLRLFSDNVYVMAATAVGVYFAYRFVAEIGRKTIEVEDLIVTKKLGTSRTSTGVLEHVHQGTKYVSYKFGRPCKVVESTNLGHIESLIHSVVGSFYYKHGVVCCLL</sequence>
<dbReference type="EMBL" id="JBAMMX010000003">
    <property type="protein sequence ID" value="KAK6944116.1"/>
    <property type="molecule type" value="Genomic_DNA"/>
</dbReference>
<dbReference type="PANTHER" id="PTHR46137:SF4">
    <property type="entry name" value="PROTEIN LEAD-SENSITIVE 1"/>
    <property type="match status" value="1"/>
</dbReference>
<dbReference type="PROSITE" id="PS51934">
    <property type="entry name" value="LRAT"/>
    <property type="match status" value="1"/>
</dbReference>
<accession>A0AAN8ZNB1</accession>
<proteinExistence type="predicted"/>
<name>A0AAN8ZNB1_9MAGN</name>
<feature type="domain" description="LRAT" evidence="1">
    <location>
        <begin position="20"/>
        <end position="165"/>
    </location>
</feature>
<dbReference type="InterPro" id="IPR038765">
    <property type="entry name" value="Papain-like_cys_pep_sf"/>
</dbReference>
<dbReference type="PANTHER" id="PTHR46137">
    <property type="entry name" value="OS05G0310600 PROTEIN"/>
    <property type="match status" value="1"/>
</dbReference>
<dbReference type="Gene3D" id="3.90.1720.10">
    <property type="entry name" value="endopeptidase domain like (from Nostoc punctiforme)"/>
    <property type="match status" value="1"/>
</dbReference>
<dbReference type="Proteomes" id="UP001370490">
    <property type="component" value="Unassembled WGS sequence"/>
</dbReference>
<dbReference type="InterPro" id="IPR007053">
    <property type="entry name" value="LRAT_dom"/>
</dbReference>
<reference evidence="2 3" key="1">
    <citation type="submission" date="2023-12" db="EMBL/GenBank/DDBJ databases">
        <title>A high-quality genome assembly for Dillenia turbinata (Dilleniales).</title>
        <authorList>
            <person name="Chanderbali A."/>
        </authorList>
    </citation>
    <scope>NUCLEOTIDE SEQUENCE [LARGE SCALE GENOMIC DNA]</scope>
    <source>
        <strain evidence="2">LSX21</strain>
        <tissue evidence="2">Leaf</tissue>
    </source>
</reference>
<evidence type="ECO:0000313" key="3">
    <source>
        <dbReference type="Proteomes" id="UP001370490"/>
    </source>
</evidence>
<dbReference type="Pfam" id="PF04970">
    <property type="entry name" value="LRAT"/>
    <property type="match status" value="1"/>
</dbReference>
<dbReference type="AlphaFoldDB" id="A0AAN8ZNB1"/>
<dbReference type="SUPFAM" id="SSF54001">
    <property type="entry name" value="Cysteine proteinases"/>
    <property type="match status" value="1"/>
</dbReference>
<keyword evidence="3" id="KW-1185">Reference proteome</keyword>
<evidence type="ECO:0000313" key="2">
    <source>
        <dbReference type="EMBL" id="KAK6944116.1"/>
    </source>
</evidence>
<gene>
    <name evidence="2" type="ORF">RJ641_025218</name>
</gene>
<evidence type="ECO:0000259" key="1">
    <source>
        <dbReference type="PROSITE" id="PS51934"/>
    </source>
</evidence>
<comment type="caution">
    <text evidence="2">The sequence shown here is derived from an EMBL/GenBank/DDBJ whole genome shotgun (WGS) entry which is preliminary data.</text>
</comment>
<organism evidence="2 3">
    <name type="scientific">Dillenia turbinata</name>
    <dbReference type="NCBI Taxonomy" id="194707"/>
    <lineage>
        <taxon>Eukaryota</taxon>
        <taxon>Viridiplantae</taxon>
        <taxon>Streptophyta</taxon>
        <taxon>Embryophyta</taxon>
        <taxon>Tracheophyta</taxon>
        <taxon>Spermatophyta</taxon>
        <taxon>Magnoliopsida</taxon>
        <taxon>eudicotyledons</taxon>
        <taxon>Gunneridae</taxon>
        <taxon>Pentapetalae</taxon>
        <taxon>Dilleniales</taxon>
        <taxon>Dilleniaceae</taxon>
        <taxon>Dillenia</taxon>
    </lineage>
</organism>